<keyword evidence="3" id="KW-1185">Reference proteome</keyword>
<dbReference type="InterPro" id="IPR051465">
    <property type="entry name" value="Cell_Envelope_Struct_Comp"/>
</dbReference>
<dbReference type="PROSITE" id="PS51272">
    <property type="entry name" value="SLH"/>
    <property type="match status" value="1"/>
</dbReference>
<evidence type="ECO:0000313" key="3">
    <source>
        <dbReference type="Proteomes" id="UP001596028"/>
    </source>
</evidence>
<sequence length="104" mass="11486">MNNITVNRDEGVISGTIGRFAAIAANRPIEETEEEQQNPQPDVRLNDIAGHWAEAGIRQAVEKGNVAGYPDGSFRPNRTVTRAEFVVMLMGALKWNGEEDELAY</sequence>
<dbReference type="PANTHER" id="PTHR43308:SF5">
    <property type="entry name" value="S-LAYER PROTEIN _ PEPTIDOGLYCAN ENDO-BETA-N-ACETYLGLUCOSAMINIDASE"/>
    <property type="match status" value="1"/>
</dbReference>
<dbReference type="RefSeq" id="WP_378100249.1">
    <property type="nucleotide sequence ID" value="NZ_JBHSEP010000019.1"/>
</dbReference>
<dbReference type="InterPro" id="IPR001119">
    <property type="entry name" value="SLH_dom"/>
</dbReference>
<reference evidence="3" key="1">
    <citation type="journal article" date="2019" name="Int. J. Syst. Evol. Microbiol.">
        <title>The Global Catalogue of Microorganisms (GCM) 10K type strain sequencing project: providing services to taxonomists for standard genome sequencing and annotation.</title>
        <authorList>
            <consortium name="The Broad Institute Genomics Platform"/>
            <consortium name="The Broad Institute Genome Sequencing Center for Infectious Disease"/>
            <person name="Wu L."/>
            <person name="Ma J."/>
        </authorList>
    </citation>
    <scope>NUCLEOTIDE SEQUENCE [LARGE SCALE GENOMIC DNA]</scope>
    <source>
        <strain evidence="3">CCUG 49571</strain>
    </source>
</reference>
<evidence type="ECO:0000313" key="2">
    <source>
        <dbReference type="EMBL" id="MFC4600819.1"/>
    </source>
</evidence>
<dbReference type="Pfam" id="PF00395">
    <property type="entry name" value="SLH"/>
    <property type="match status" value="1"/>
</dbReference>
<dbReference type="PANTHER" id="PTHR43308">
    <property type="entry name" value="OUTER MEMBRANE PROTEIN ALPHA-RELATED"/>
    <property type="match status" value="1"/>
</dbReference>
<accession>A0ABV9FKV9</accession>
<proteinExistence type="predicted"/>
<evidence type="ECO:0000259" key="1">
    <source>
        <dbReference type="PROSITE" id="PS51272"/>
    </source>
</evidence>
<feature type="domain" description="SLH" evidence="1">
    <location>
        <begin position="40"/>
        <end position="103"/>
    </location>
</feature>
<protein>
    <submittedName>
        <fullName evidence="2">S-layer homology domain-containing protein</fullName>
    </submittedName>
</protein>
<name>A0ABV9FKV9_9BACL</name>
<comment type="caution">
    <text evidence="2">The sequence shown here is derived from an EMBL/GenBank/DDBJ whole genome shotgun (WGS) entry which is preliminary data.</text>
</comment>
<organism evidence="2 3">
    <name type="scientific">Cohnella hongkongensis</name>
    <dbReference type="NCBI Taxonomy" id="178337"/>
    <lineage>
        <taxon>Bacteria</taxon>
        <taxon>Bacillati</taxon>
        <taxon>Bacillota</taxon>
        <taxon>Bacilli</taxon>
        <taxon>Bacillales</taxon>
        <taxon>Paenibacillaceae</taxon>
        <taxon>Cohnella</taxon>
    </lineage>
</organism>
<gene>
    <name evidence="2" type="ORF">ACFO3S_21420</name>
</gene>
<dbReference type="Proteomes" id="UP001596028">
    <property type="component" value="Unassembled WGS sequence"/>
</dbReference>
<dbReference type="EMBL" id="JBHSEP010000019">
    <property type="protein sequence ID" value="MFC4600819.1"/>
    <property type="molecule type" value="Genomic_DNA"/>
</dbReference>